<protein>
    <submittedName>
        <fullName evidence="1">(northern house mosquito) hypothetical protein</fullName>
    </submittedName>
</protein>
<dbReference type="EMBL" id="HBUE01154073">
    <property type="protein sequence ID" value="CAG6506815.1"/>
    <property type="molecule type" value="Transcribed_RNA"/>
</dbReference>
<dbReference type="EMBL" id="HBUE01154079">
    <property type="protein sequence ID" value="CAG6506822.1"/>
    <property type="molecule type" value="Transcribed_RNA"/>
</dbReference>
<dbReference type="EMBL" id="HBUE01259128">
    <property type="protein sequence ID" value="CAG6558139.1"/>
    <property type="molecule type" value="Transcribed_RNA"/>
</dbReference>
<evidence type="ECO:0000313" key="1">
    <source>
        <dbReference type="EMBL" id="CAG6558146.1"/>
    </source>
</evidence>
<dbReference type="EMBL" id="HBUE01259130">
    <property type="protein sequence ID" value="CAG6558142.1"/>
    <property type="molecule type" value="Transcribed_RNA"/>
</dbReference>
<proteinExistence type="predicted"/>
<dbReference type="EMBL" id="HBUE01259134">
    <property type="protein sequence ID" value="CAG6558146.1"/>
    <property type="molecule type" value="Transcribed_RNA"/>
</dbReference>
<accession>A0A8D8IU55</accession>
<dbReference type="AlphaFoldDB" id="A0A8D8IU55"/>
<reference evidence="1" key="1">
    <citation type="submission" date="2021-05" db="EMBL/GenBank/DDBJ databases">
        <authorList>
            <person name="Alioto T."/>
            <person name="Alioto T."/>
            <person name="Gomez Garrido J."/>
        </authorList>
    </citation>
    <scope>NUCLEOTIDE SEQUENCE</scope>
</reference>
<organism evidence="1">
    <name type="scientific">Culex pipiens</name>
    <name type="common">House mosquito</name>
    <dbReference type="NCBI Taxonomy" id="7175"/>
    <lineage>
        <taxon>Eukaryota</taxon>
        <taxon>Metazoa</taxon>
        <taxon>Ecdysozoa</taxon>
        <taxon>Arthropoda</taxon>
        <taxon>Hexapoda</taxon>
        <taxon>Insecta</taxon>
        <taxon>Pterygota</taxon>
        <taxon>Neoptera</taxon>
        <taxon>Endopterygota</taxon>
        <taxon>Diptera</taxon>
        <taxon>Nematocera</taxon>
        <taxon>Culicoidea</taxon>
        <taxon>Culicidae</taxon>
        <taxon>Culicinae</taxon>
        <taxon>Culicini</taxon>
        <taxon>Culex</taxon>
        <taxon>Culex</taxon>
    </lineage>
</organism>
<name>A0A8D8IU55_CULPI</name>
<dbReference type="EMBL" id="HBUE01154075">
    <property type="protein sequence ID" value="CAG6506818.1"/>
    <property type="molecule type" value="Transcribed_RNA"/>
</dbReference>
<sequence>MGTCSPTESPHDSLTDVVVSPLQQWAWMAQPTAVLSNDRASTSSDHRTSEHLWIYDEFPKDAACCHLSASTPCVPAEYSRYPCPAQSSSASSGACRTIR</sequence>